<proteinExistence type="inferred from homology"/>
<dbReference type="SUPFAM" id="SSF49764">
    <property type="entry name" value="HSP20-like chaperones"/>
    <property type="match status" value="1"/>
</dbReference>
<dbReference type="Pfam" id="PF00011">
    <property type="entry name" value="HSP20"/>
    <property type="match status" value="1"/>
</dbReference>
<keyword evidence="6" id="KW-1185">Reference proteome</keyword>
<dbReference type="CDD" id="cd06526">
    <property type="entry name" value="metazoan_ACD"/>
    <property type="match status" value="1"/>
</dbReference>
<dbReference type="GO" id="GO:0051082">
    <property type="term" value="F:unfolded protein binding"/>
    <property type="evidence" value="ECO:0007669"/>
    <property type="project" value="TreeGrafter"/>
</dbReference>
<evidence type="ECO:0000313" key="5">
    <source>
        <dbReference type="EMBL" id="GMT16954.1"/>
    </source>
</evidence>
<dbReference type="PANTHER" id="PTHR45640">
    <property type="entry name" value="HEAT SHOCK PROTEIN HSP-12.2-RELATED"/>
    <property type="match status" value="1"/>
</dbReference>
<dbReference type="Gene3D" id="2.60.40.790">
    <property type="match status" value="1"/>
</dbReference>
<keyword evidence="1" id="KW-0346">Stress response</keyword>
<dbReference type="GO" id="GO:0005634">
    <property type="term" value="C:nucleus"/>
    <property type="evidence" value="ECO:0007669"/>
    <property type="project" value="TreeGrafter"/>
</dbReference>
<dbReference type="PROSITE" id="PS01031">
    <property type="entry name" value="SHSP"/>
    <property type="match status" value="1"/>
</dbReference>
<dbReference type="InterPro" id="IPR002068">
    <property type="entry name" value="A-crystallin/Hsp20_dom"/>
</dbReference>
<dbReference type="GO" id="GO:0042026">
    <property type="term" value="P:protein refolding"/>
    <property type="evidence" value="ECO:0007669"/>
    <property type="project" value="TreeGrafter"/>
</dbReference>
<dbReference type="GO" id="GO:0005737">
    <property type="term" value="C:cytoplasm"/>
    <property type="evidence" value="ECO:0007669"/>
    <property type="project" value="TreeGrafter"/>
</dbReference>
<dbReference type="AlphaFoldDB" id="A0AAV5VBY1"/>
<feature type="non-terminal residue" evidence="5">
    <location>
        <position position="1"/>
    </location>
</feature>
<evidence type="ECO:0000256" key="2">
    <source>
        <dbReference type="PROSITE-ProRule" id="PRU00285"/>
    </source>
</evidence>
<dbReference type="GO" id="GO:0009408">
    <property type="term" value="P:response to heat"/>
    <property type="evidence" value="ECO:0007669"/>
    <property type="project" value="TreeGrafter"/>
</dbReference>
<gene>
    <name evidence="5" type="ORF">PFISCL1PPCAC_8251</name>
</gene>
<dbReference type="InterPro" id="IPR001436">
    <property type="entry name" value="Alpha-crystallin/sHSP_animal"/>
</dbReference>
<sequence length="115" mass="13040">FWPSIPANRMFNTGEGLGEVINNTEKFTVCIDVSQFKPEEVEVTLTGRELTVSAKHEDRSDHHGLISRSFSRKYSLPDDVDLNRVICRIVDGKLTVEAFKNDPKQAETRSIPISY</sequence>
<evidence type="ECO:0000256" key="3">
    <source>
        <dbReference type="RuleBase" id="RU003616"/>
    </source>
</evidence>
<dbReference type="PANTHER" id="PTHR45640:SF13">
    <property type="entry name" value="HEAT SHOCK PROTEIN 22-RELATED"/>
    <property type="match status" value="1"/>
</dbReference>
<evidence type="ECO:0000256" key="1">
    <source>
        <dbReference type="ARBA" id="ARBA00023016"/>
    </source>
</evidence>
<protein>
    <recommendedName>
        <fullName evidence="4">SHSP domain-containing protein</fullName>
    </recommendedName>
</protein>
<dbReference type="EMBL" id="BTSY01000002">
    <property type="protein sequence ID" value="GMT16954.1"/>
    <property type="molecule type" value="Genomic_DNA"/>
</dbReference>
<dbReference type="InterPro" id="IPR008978">
    <property type="entry name" value="HSP20-like_chaperone"/>
</dbReference>
<evidence type="ECO:0000259" key="4">
    <source>
        <dbReference type="PROSITE" id="PS01031"/>
    </source>
</evidence>
<dbReference type="Proteomes" id="UP001432322">
    <property type="component" value="Unassembled WGS sequence"/>
</dbReference>
<accession>A0AAV5VBY1</accession>
<comment type="similarity">
    <text evidence="2 3">Belongs to the small heat shock protein (HSP20) family.</text>
</comment>
<reference evidence="5" key="1">
    <citation type="submission" date="2023-10" db="EMBL/GenBank/DDBJ databases">
        <title>Genome assembly of Pristionchus species.</title>
        <authorList>
            <person name="Yoshida K."/>
            <person name="Sommer R.J."/>
        </authorList>
    </citation>
    <scope>NUCLEOTIDE SEQUENCE</scope>
    <source>
        <strain evidence="5">RS5133</strain>
    </source>
</reference>
<dbReference type="PRINTS" id="PR00299">
    <property type="entry name" value="ACRYSTALLIN"/>
</dbReference>
<evidence type="ECO:0000313" key="6">
    <source>
        <dbReference type="Proteomes" id="UP001432322"/>
    </source>
</evidence>
<name>A0AAV5VBY1_9BILA</name>
<feature type="domain" description="SHSP" evidence="4">
    <location>
        <begin position="8"/>
        <end position="115"/>
    </location>
</feature>
<organism evidence="5 6">
    <name type="scientific">Pristionchus fissidentatus</name>
    <dbReference type="NCBI Taxonomy" id="1538716"/>
    <lineage>
        <taxon>Eukaryota</taxon>
        <taxon>Metazoa</taxon>
        <taxon>Ecdysozoa</taxon>
        <taxon>Nematoda</taxon>
        <taxon>Chromadorea</taxon>
        <taxon>Rhabditida</taxon>
        <taxon>Rhabditina</taxon>
        <taxon>Diplogasteromorpha</taxon>
        <taxon>Diplogasteroidea</taxon>
        <taxon>Neodiplogasteridae</taxon>
        <taxon>Pristionchus</taxon>
    </lineage>
</organism>
<comment type="caution">
    <text evidence="5">The sequence shown here is derived from an EMBL/GenBank/DDBJ whole genome shotgun (WGS) entry which is preliminary data.</text>
</comment>